<evidence type="ECO:0000259" key="1">
    <source>
        <dbReference type="PROSITE" id="PS51729"/>
    </source>
</evidence>
<sequence>MSSTYENTPFKINKAAQQFEMEVEGATAFIEFSTKDDKVYLTHTEVPEALNGKGIGSAIVKKTLEYIKDNHLTVVPSCSFVAHYIDTHPEWHSLLSEGYQM</sequence>
<dbReference type="Pfam" id="PF14542">
    <property type="entry name" value="Acetyltransf_CG"/>
    <property type="match status" value="1"/>
</dbReference>
<reference evidence="2 3" key="1">
    <citation type="submission" date="2017-04" db="EMBL/GenBank/DDBJ databases">
        <title>Complete genome sequence of Flavobacterium kingsejong AJ004.</title>
        <authorList>
            <person name="Lee P.C."/>
        </authorList>
    </citation>
    <scope>NUCLEOTIDE SEQUENCE [LARGE SCALE GENOMIC DNA]</scope>
    <source>
        <strain evidence="2 3">AJ004</strain>
    </source>
</reference>
<dbReference type="RefSeq" id="WP_108735695.1">
    <property type="nucleotide sequence ID" value="NZ_CP020919.1"/>
</dbReference>
<protein>
    <submittedName>
        <fullName evidence="2">N-acetyltransferase</fullName>
    </submittedName>
</protein>
<dbReference type="InterPro" id="IPR045057">
    <property type="entry name" value="Gcn5-rel_NAT"/>
</dbReference>
<dbReference type="PANTHER" id="PTHR31435">
    <property type="entry name" value="PROTEIN NATD1"/>
    <property type="match status" value="1"/>
</dbReference>
<gene>
    <name evidence="2" type="ORF">FK004_01760</name>
</gene>
<dbReference type="SUPFAM" id="SSF55729">
    <property type="entry name" value="Acyl-CoA N-acyltransferases (Nat)"/>
    <property type="match status" value="1"/>
</dbReference>
<dbReference type="EMBL" id="CP020919">
    <property type="protein sequence ID" value="AWG24033.1"/>
    <property type="molecule type" value="Genomic_DNA"/>
</dbReference>
<dbReference type="InterPro" id="IPR016181">
    <property type="entry name" value="Acyl_CoA_acyltransferase"/>
</dbReference>
<keyword evidence="2" id="KW-0808">Transferase</keyword>
<evidence type="ECO:0000313" key="3">
    <source>
        <dbReference type="Proteomes" id="UP000244677"/>
    </source>
</evidence>
<organism evidence="2 3">
    <name type="scientific">Flavobacterium kingsejongi</name>
    <dbReference type="NCBI Taxonomy" id="1678728"/>
    <lineage>
        <taxon>Bacteria</taxon>
        <taxon>Pseudomonadati</taxon>
        <taxon>Bacteroidota</taxon>
        <taxon>Flavobacteriia</taxon>
        <taxon>Flavobacteriales</taxon>
        <taxon>Flavobacteriaceae</taxon>
        <taxon>Flavobacterium</taxon>
    </lineage>
</organism>
<dbReference type="Gene3D" id="3.40.630.30">
    <property type="match status" value="1"/>
</dbReference>
<feature type="domain" description="N-acetyltransferase" evidence="1">
    <location>
        <begin position="11"/>
        <end position="96"/>
    </location>
</feature>
<dbReference type="InterPro" id="IPR031165">
    <property type="entry name" value="GNAT_YJDJ"/>
</dbReference>
<accession>A0A2S1LJV0</accession>
<dbReference type="GO" id="GO:0016740">
    <property type="term" value="F:transferase activity"/>
    <property type="evidence" value="ECO:0007669"/>
    <property type="project" value="UniProtKB-KW"/>
</dbReference>
<proteinExistence type="predicted"/>
<evidence type="ECO:0000313" key="2">
    <source>
        <dbReference type="EMBL" id="AWG24033.1"/>
    </source>
</evidence>
<dbReference type="AlphaFoldDB" id="A0A2S1LJV0"/>
<dbReference type="PANTHER" id="PTHR31435:SF10">
    <property type="entry name" value="BSR4717 PROTEIN"/>
    <property type="match status" value="1"/>
</dbReference>
<dbReference type="KEGG" id="fki:FK004_01760"/>
<keyword evidence="3" id="KW-1185">Reference proteome</keyword>
<dbReference type="OrthoDB" id="1120671at2"/>
<name>A0A2S1LJV0_9FLAO</name>
<dbReference type="Proteomes" id="UP000244677">
    <property type="component" value="Chromosome"/>
</dbReference>
<dbReference type="PROSITE" id="PS51729">
    <property type="entry name" value="GNAT_YJDJ"/>
    <property type="match status" value="1"/>
</dbReference>